<gene>
    <name evidence="3" type="ORF">BJY24_006249</name>
</gene>
<feature type="region of interest" description="Disordered" evidence="1">
    <location>
        <begin position="83"/>
        <end position="126"/>
    </location>
</feature>
<feature type="compositionally biased region" description="Basic and acidic residues" evidence="1">
    <location>
        <begin position="106"/>
        <end position="123"/>
    </location>
</feature>
<evidence type="ECO:0000313" key="4">
    <source>
        <dbReference type="Proteomes" id="UP000540412"/>
    </source>
</evidence>
<feature type="transmembrane region" description="Helical" evidence="2">
    <location>
        <begin position="342"/>
        <end position="364"/>
    </location>
</feature>
<dbReference type="Proteomes" id="UP000540412">
    <property type="component" value="Unassembled WGS sequence"/>
</dbReference>
<accession>A0A7W9PJS3</accession>
<organism evidence="3 4">
    <name type="scientific">Nocardia transvalensis</name>
    <dbReference type="NCBI Taxonomy" id="37333"/>
    <lineage>
        <taxon>Bacteria</taxon>
        <taxon>Bacillati</taxon>
        <taxon>Actinomycetota</taxon>
        <taxon>Actinomycetes</taxon>
        <taxon>Mycobacteriales</taxon>
        <taxon>Nocardiaceae</taxon>
        <taxon>Nocardia</taxon>
    </lineage>
</organism>
<feature type="region of interest" description="Disordered" evidence="1">
    <location>
        <begin position="1"/>
        <end position="21"/>
    </location>
</feature>
<comment type="caution">
    <text evidence="3">The sequence shown here is derived from an EMBL/GenBank/DDBJ whole genome shotgun (WGS) entry which is preliminary data.</text>
</comment>
<keyword evidence="2" id="KW-1133">Transmembrane helix</keyword>
<feature type="transmembrane region" description="Helical" evidence="2">
    <location>
        <begin position="33"/>
        <end position="53"/>
    </location>
</feature>
<evidence type="ECO:0008006" key="5">
    <source>
        <dbReference type="Google" id="ProtNLM"/>
    </source>
</evidence>
<feature type="transmembrane region" description="Helical" evidence="2">
    <location>
        <begin position="385"/>
        <end position="411"/>
    </location>
</feature>
<keyword evidence="4" id="KW-1185">Reference proteome</keyword>
<dbReference type="RefSeq" id="WP_083905776.1">
    <property type="nucleotide sequence ID" value="NZ_JACHIT010000002.1"/>
</dbReference>
<keyword evidence="2" id="KW-0812">Transmembrane</keyword>
<evidence type="ECO:0000256" key="2">
    <source>
        <dbReference type="SAM" id="Phobius"/>
    </source>
</evidence>
<sequence>MSTTTVPGSPKTLPEHPVPQRIPLYPPRWKRVAVPRGVLPATLAAGIAGAIALPLGQPGIGWLLAVLVSGAAIYLVDRGARRTSPAAEGSGGDVNVDEGGTGSSEKPSRAEDSEEGSETKHQEANFSSEVRIWRDIAAADPGTGAGAADDGGAEAGVAAGDGGGVGADGGVGAGAAPEAGAGVEATGEVAARASVVGAPASTVDPEGAENVGRQPYRGRLWWVALTVVLLSVGTWRASGWLFAWCVAAALVTGSLAMVGRRSVFGAWFDAIAVPWTALTVPPWLLRAASSRDASSGARVRIGISLAVTAGLLLVFVPLLAGADAIFANLLDAVVPDLDAESVTQGVVAFVAVAGVTAGSLYLLAGPPLPARDEEPSARGIRWRPLEWALPVGAVTAVFAVFVAVQLAALFGGDDYVQRTAGLTYAEHARQGFWQLSAVTILTLAVIAAVLRWGAQEHGTDRAWMRALLGAVTVLSLVIIASALYRMWTYQQAYGFTVLRLLVEVGEVWIGLVYVLVLAGLIRLRRRWLPRAVIGTAAVTLLALAVVNPERLIADRNIDRWESGKNIDTAYLSGLSADVAPAADRLPEPWRSRILDPVRKHSHESGWQTWNLSRHRLR</sequence>
<feature type="transmembrane region" description="Helical" evidence="2">
    <location>
        <begin position="462"/>
        <end position="484"/>
    </location>
</feature>
<feature type="transmembrane region" description="Helical" evidence="2">
    <location>
        <begin position="59"/>
        <end position="76"/>
    </location>
</feature>
<feature type="transmembrane region" description="Helical" evidence="2">
    <location>
        <begin position="431"/>
        <end position="450"/>
    </location>
</feature>
<evidence type="ECO:0000256" key="1">
    <source>
        <dbReference type="SAM" id="MobiDB-lite"/>
    </source>
</evidence>
<dbReference type="InterPro" id="IPR025291">
    <property type="entry name" value="DUF4153"/>
</dbReference>
<proteinExistence type="predicted"/>
<protein>
    <recommendedName>
        <fullName evidence="5">DUF4173 domain-containing protein</fullName>
    </recommendedName>
</protein>
<name>A0A7W9PJS3_9NOCA</name>
<feature type="transmembrane region" description="Helical" evidence="2">
    <location>
        <begin position="496"/>
        <end position="520"/>
    </location>
</feature>
<feature type="transmembrane region" description="Helical" evidence="2">
    <location>
        <begin position="219"/>
        <end position="235"/>
    </location>
</feature>
<reference evidence="3 4" key="1">
    <citation type="submission" date="2020-08" db="EMBL/GenBank/DDBJ databases">
        <title>Sequencing the genomes of 1000 actinobacteria strains.</title>
        <authorList>
            <person name="Klenk H.-P."/>
        </authorList>
    </citation>
    <scope>NUCLEOTIDE SEQUENCE [LARGE SCALE GENOMIC DNA]</scope>
    <source>
        <strain evidence="3 4">DSM 43582</strain>
    </source>
</reference>
<feature type="transmembrane region" description="Helical" evidence="2">
    <location>
        <begin position="301"/>
        <end position="322"/>
    </location>
</feature>
<feature type="transmembrane region" description="Helical" evidence="2">
    <location>
        <begin position="527"/>
        <end position="546"/>
    </location>
</feature>
<keyword evidence="2" id="KW-0472">Membrane</keyword>
<dbReference type="Pfam" id="PF13687">
    <property type="entry name" value="DUF4153"/>
    <property type="match status" value="1"/>
</dbReference>
<dbReference type="AlphaFoldDB" id="A0A7W9PJS3"/>
<dbReference type="EMBL" id="JACHIT010000002">
    <property type="protein sequence ID" value="MBB5917337.1"/>
    <property type="molecule type" value="Genomic_DNA"/>
</dbReference>
<evidence type="ECO:0000313" key="3">
    <source>
        <dbReference type="EMBL" id="MBB5917337.1"/>
    </source>
</evidence>